<dbReference type="InterPro" id="IPR038352">
    <property type="entry name" value="Imelysin_sf"/>
</dbReference>
<protein>
    <submittedName>
        <fullName evidence="1">Uncharacterized protein</fullName>
    </submittedName>
</protein>
<dbReference type="EMBL" id="ACZI02000001">
    <property type="protein sequence ID" value="ERG69357.1"/>
    <property type="molecule type" value="Genomic_DNA"/>
</dbReference>
<dbReference type="HOGENOM" id="CLU_1776135_0_0_11"/>
<keyword evidence="2" id="KW-1185">Reference proteome</keyword>
<dbReference type="AlphaFoldDB" id="U1M1W0"/>
<gene>
    <name evidence="1" type="ORF">HMPREF9336_03510</name>
</gene>
<dbReference type="STRING" id="679197.HMPREF9336_03510"/>
<dbReference type="Gene3D" id="1.20.1420.20">
    <property type="entry name" value="M75 peptidase, HXXE motif"/>
    <property type="match status" value="1"/>
</dbReference>
<evidence type="ECO:0000313" key="1">
    <source>
        <dbReference type="EMBL" id="ERG69357.1"/>
    </source>
</evidence>
<reference evidence="1 2" key="1">
    <citation type="journal article" date="2011" name="Stand. Genomic Sci.">
        <title>High quality draft genome sequence of Segniliparus rugosus CDC 945(T)= (ATCC BAA-974(T)).</title>
        <authorList>
            <person name="Earl A.M."/>
            <person name="Desjardins C.A."/>
            <person name="Fitzgerald M.G."/>
            <person name="Arachchi H.M."/>
            <person name="Zeng Q."/>
            <person name="Mehta T."/>
            <person name="Griggs A."/>
            <person name="Birren B.W."/>
            <person name="Toney N.C."/>
            <person name="Carr J."/>
            <person name="Posey J."/>
            <person name="Butler W.R."/>
        </authorList>
    </citation>
    <scope>NUCLEOTIDE SEQUENCE [LARGE SCALE GENOMIC DNA]</scope>
    <source>
        <strain evidence="2">ATCC BAA-974 / DSM 45345 / CCUG 50838 / CIP 108380 / JCM 13579 / CDC 945</strain>
    </source>
</reference>
<proteinExistence type="predicted"/>
<name>U1M1W0_SEGRC</name>
<accession>U1M1W0</accession>
<dbReference type="eggNOG" id="COG2822">
    <property type="taxonomic scope" value="Bacteria"/>
</dbReference>
<dbReference type="Proteomes" id="UP000004816">
    <property type="component" value="Unassembled WGS sequence"/>
</dbReference>
<sequence>MAVLDAISASVADLRGHLDKVMTEPKDFINRPHEVLEDMLRFQLMGYTDQGGGAEYAEVQAGAAATRALLDQVAPLVAPRDPGLLPKAKAQLDALEAALRATQADGKWQPLADVAPQRRRVVAGALGEVLETLADVPPLLELPTRR</sequence>
<organism evidence="1 2">
    <name type="scientific">Segniliparus rugosus (strain ATCC BAA-974 / DSM 45345 / CCUG 50838 / CIP 108380 / JCM 13579 / CDC 945)</name>
    <dbReference type="NCBI Taxonomy" id="679197"/>
    <lineage>
        <taxon>Bacteria</taxon>
        <taxon>Bacillati</taxon>
        <taxon>Actinomycetota</taxon>
        <taxon>Actinomycetes</taxon>
        <taxon>Mycobacteriales</taxon>
        <taxon>Segniliparaceae</taxon>
        <taxon>Segniliparus</taxon>
    </lineage>
</organism>
<evidence type="ECO:0000313" key="2">
    <source>
        <dbReference type="Proteomes" id="UP000004816"/>
    </source>
</evidence>
<comment type="caution">
    <text evidence="1">The sequence shown here is derived from an EMBL/GenBank/DDBJ whole genome shotgun (WGS) entry which is preliminary data.</text>
</comment>